<evidence type="ECO:0000313" key="4">
    <source>
        <dbReference type="EMBL" id="KAG8474954.1"/>
    </source>
</evidence>
<protein>
    <recommendedName>
        <fullName evidence="6">Reverse transcriptase Ty1/copia-type domain-containing protein</fullName>
    </recommendedName>
</protein>
<evidence type="ECO:0000313" key="5">
    <source>
        <dbReference type="Proteomes" id="UP000701853"/>
    </source>
</evidence>
<dbReference type="Pfam" id="PF25597">
    <property type="entry name" value="SH3_retrovirus"/>
    <property type="match status" value="1"/>
</dbReference>
<name>A0A8J6CJR5_9ROSI</name>
<dbReference type="InterPro" id="IPR043502">
    <property type="entry name" value="DNA/RNA_pol_sf"/>
</dbReference>
<dbReference type="Pfam" id="PF07727">
    <property type="entry name" value="RVT_2"/>
    <property type="match status" value="1"/>
</dbReference>
<reference evidence="4 5" key="1">
    <citation type="journal article" date="2021" name="bioRxiv">
        <title>The Gossypium anomalum genome as a resource for cotton improvement and evolutionary analysis of hybrid incompatibility.</title>
        <authorList>
            <person name="Grover C.E."/>
            <person name="Yuan D."/>
            <person name="Arick M.A."/>
            <person name="Miller E.R."/>
            <person name="Hu G."/>
            <person name="Peterson D.G."/>
            <person name="Wendel J.F."/>
            <person name="Udall J.A."/>
        </authorList>
    </citation>
    <scope>NUCLEOTIDE SEQUENCE [LARGE SCALE GENOMIC DNA]</scope>
    <source>
        <strain evidence="4">JFW-Udall</strain>
        <tissue evidence="4">Leaf</tissue>
    </source>
</reference>
<evidence type="ECO:0000256" key="1">
    <source>
        <dbReference type="SAM" id="MobiDB-lite"/>
    </source>
</evidence>
<comment type="caution">
    <text evidence="4">The sequence shown here is derived from an EMBL/GenBank/DDBJ whole genome shotgun (WGS) entry which is preliminary data.</text>
</comment>
<dbReference type="CDD" id="cd09272">
    <property type="entry name" value="RNase_HI_RT_Ty1"/>
    <property type="match status" value="1"/>
</dbReference>
<dbReference type="EMBL" id="JAHUZN010000012">
    <property type="protein sequence ID" value="KAG8474954.1"/>
    <property type="molecule type" value="Genomic_DNA"/>
</dbReference>
<dbReference type="InterPro" id="IPR013103">
    <property type="entry name" value="RVT_2"/>
</dbReference>
<evidence type="ECO:0000259" key="3">
    <source>
        <dbReference type="Pfam" id="PF25597"/>
    </source>
</evidence>
<feature type="region of interest" description="Disordered" evidence="1">
    <location>
        <begin position="107"/>
        <end position="166"/>
    </location>
</feature>
<gene>
    <name evidence="4" type="ORF">CXB51_031686</name>
</gene>
<dbReference type="PANTHER" id="PTHR11439">
    <property type="entry name" value="GAG-POL-RELATED RETROTRANSPOSON"/>
    <property type="match status" value="1"/>
</dbReference>
<evidence type="ECO:0000259" key="2">
    <source>
        <dbReference type="Pfam" id="PF07727"/>
    </source>
</evidence>
<dbReference type="InterPro" id="IPR057670">
    <property type="entry name" value="SH3_retrovirus"/>
</dbReference>
<keyword evidence="5" id="KW-1185">Reference proteome</keyword>
<dbReference type="SUPFAM" id="SSF56672">
    <property type="entry name" value="DNA/RNA polymerases"/>
    <property type="match status" value="1"/>
</dbReference>
<organism evidence="4 5">
    <name type="scientific">Gossypium anomalum</name>
    <dbReference type="NCBI Taxonomy" id="47600"/>
    <lineage>
        <taxon>Eukaryota</taxon>
        <taxon>Viridiplantae</taxon>
        <taxon>Streptophyta</taxon>
        <taxon>Embryophyta</taxon>
        <taxon>Tracheophyta</taxon>
        <taxon>Spermatophyta</taxon>
        <taxon>Magnoliopsida</taxon>
        <taxon>eudicotyledons</taxon>
        <taxon>Gunneridae</taxon>
        <taxon>Pentapetalae</taxon>
        <taxon>rosids</taxon>
        <taxon>malvids</taxon>
        <taxon>Malvales</taxon>
        <taxon>Malvaceae</taxon>
        <taxon>Malvoideae</taxon>
        <taxon>Gossypium</taxon>
    </lineage>
</organism>
<dbReference type="Proteomes" id="UP000701853">
    <property type="component" value="Chromosome 12"/>
</dbReference>
<proteinExistence type="predicted"/>
<feature type="compositionally biased region" description="Basic and acidic residues" evidence="1">
    <location>
        <begin position="153"/>
        <end position="166"/>
    </location>
</feature>
<feature type="domain" description="Reverse transcriptase Ty1/copia-type" evidence="2">
    <location>
        <begin position="166"/>
        <end position="341"/>
    </location>
</feature>
<dbReference type="AlphaFoldDB" id="A0A8J6CJR5"/>
<evidence type="ECO:0008006" key="6">
    <source>
        <dbReference type="Google" id="ProtNLM"/>
    </source>
</evidence>
<feature type="compositionally biased region" description="Basic and acidic residues" evidence="1">
    <location>
        <begin position="110"/>
        <end position="120"/>
    </location>
</feature>
<feature type="domain" description="Retroviral polymerase SH3-like" evidence="3">
    <location>
        <begin position="48"/>
        <end position="105"/>
    </location>
</feature>
<accession>A0A8J6CJR5</accession>
<sequence length="643" mass="73734">MEKVRCMLSNANLLKSFWVEAASTTCFFINRSPSVAIEKKTPQEIFGCHAYAHVDNRKLEPRSIKFVFLGYKAGVKGYKLRCPENRKVLISRDVVFDETAMLPNLSLKDSSNKENQKQVEHQINTESTPQASTKIDNRVASSPQYSIAKNRTRREIKPPKKRTPGVEEPRYKARLVAKGYNQIPGVDFTDVFSPVVKHSSIRVLLGIAAMHDLELEQLDVKTAFLHGVLEEDIYMQQPEGFTVLEKEDYVCLLKKSLYDFKQSPRQWYKRFDSFMTSHDFKRSSFDSCVYFKKNSDGSFVYLLLYVDDMLIATKDKRERRKVKAQLSEEFEMKDLGPSAKLVSTPLAAHFRLSSALSLQSDDEIEYMSHVPYSSVVGSLMYAMFGRTEDRVIGYVDANFSGDLDRRRSLTGYVFTIGGCTISWKATLQTTATLFTTEAEYMAIIKACKEAIWLKGLFSELNEDLQISTVFCDSQSAIFLTKDQMFHERTKHIDVRYHFVRDIIARGDIVVSKISTHENPADMMTKSLPITKFEHCLNLVVSNKNMLVDWPAKPAISWKDKLLRNSLKDLNNETMVDDDFDLLEGDVKKSVVDGIPFINFSERIHHQLIKDLKTTVILKLMRRNIGFSILNNKIYSLWKPSLTI</sequence>
<dbReference type="OrthoDB" id="418757at2759"/>
<feature type="compositionally biased region" description="Polar residues" evidence="1">
    <location>
        <begin position="121"/>
        <end position="149"/>
    </location>
</feature>